<reference evidence="10" key="1">
    <citation type="journal article" date="2019" name="Int. J. Syst. Evol. Microbiol.">
        <title>The Global Catalogue of Microorganisms (GCM) 10K type strain sequencing project: providing services to taxonomists for standard genome sequencing and annotation.</title>
        <authorList>
            <consortium name="The Broad Institute Genomics Platform"/>
            <consortium name="The Broad Institute Genome Sequencing Center for Infectious Disease"/>
            <person name="Wu L."/>
            <person name="Ma J."/>
        </authorList>
    </citation>
    <scope>NUCLEOTIDE SEQUENCE [LARGE SCALE GENOMIC DNA]</scope>
    <source>
        <strain evidence="10">CGMCC 1.15928</strain>
    </source>
</reference>
<feature type="compositionally biased region" description="Acidic residues" evidence="7">
    <location>
        <begin position="197"/>
        <end position="214"/>
    </location>
</feature>
<dbReference type="RefSeq" id="WP_095380897.1">
    <property type="nucleotide sequence ID" value="NZ_BMKF01000001.1"/>
</dbReference>
<keyword evidence="10" id="KW-1185">Reference proteome</keyword>
<evidence type="ECO:0000259" key="8">
    <source>
        <dbReference type="PROSITE" id="PS51007"/>
    </source>
</evidence>
<dbReference type="PANTHER" id="PTHR11961">
    <property type="entry name" value="CYTOCHROME C"/>
    <property type="match status" value="1"/>
</dbReference>
<dbReference type="Proteomes" id="UP000628854">
    <property type="component" value="Unassembled WGS sequence"/>
</dbReference>
<dbReference type="EMBL" id="BMKF01000001">
    <property type="protein sequence ID" value="GGB66816.1"/>
    <property type="molecule type" value="Genomic_DNA"/>
</dbReference>
<evidence type="ECO:0000256" key="3">
    <source>
        <dbReference type="ARBA" id="ARBA00022723"/>
    </source>
</evidence>
<evidence type="ECO:0000256" key="2">
    <source>
        <dbReference type="ARBA" id="ARBA00022617"/>
    </source>
</evidence>
<dbReference type="PRINTS" id="PR00604">
    <property type="entry name" value="CYTCHRMECIAB"/>
</dbReference>
<evidence type="ECO:0000256" key="4">
    <source>
        <dbReference type="ARBA" id="ARBA00022982"/>
    </source>
</evidence>
<name>A0ABQ1JEC8_9PROT</name>
<evidence type="ECO:0000313" key="10">
    <source>
        <dbReference type="Proteomes" id="UP000628854"/>
    </source>
</evidence>
<dbReference type="Gene3D" id="1.10.760.10">
    <property type="entry name" value="Cytochrome c-like domain"/>
    <property type="match status" value="1"/>
</dbReference>
<dbReference type="PROSITE" id="PS51007">
    <property type="entry name" value="CYTC"/>
    <property type="match status" value="1"/>
</dbReference>
<keyword evidence="5 6" id="KW-0408">Iron</keyword>
<keyword evidence="2 6" id="KW-0349">Heme</keyword>
<dbReference type="InterPro" id="IPR036909">
    <property type="entry name" value="Cyt_c-like_dom_sf"/>
</dbReference>
<feature type="region of interest" description="Disordered" evidence="7">
    <location>
        <begin position="188"/>
        <end position="276"/>
    </location>
</feature>
<keyword evidence="3 6" id="KW-0479">Metal-binding</keyword>
<keyword evidence="1" id="KW-0813">Transport</keyword>
<accession>A0ABQ1JEC8</accession>
<dbReference type="Pfam" id="PF00034">
    <property type="entry name" value="Cytochrom_C"/>
    <property type="match status" value="1"/>
</dbReference>
<evidence type="ECO:0000256" key="6">
    <source>
        <dbReference type="PROSITE-ProRule" id="PRU00433"/>
    </source>
</evidence>
<keyword evidence="4" id="KW-0249">Electron transport</keyword>
<gene>
    <name evidence="9" type="ORF">GCM10011503_14520</name>
</gene>
<feature type="compositionally biased region" description="Acidic residues" evidence="7">
    <location>
        <begin position="249"/>
        <end position="264"/>
    </location>
</feature>
<evidence type="ECO:0000256" key="1">
    <source>
        <dbReference type="ARBA" id="ARBA00022448"/>
    </source>
</evidence>
<sequence length="276" mass="28727">MGDLFWNKVFGALLAVALGVMGLRVLSDTVFSSGHGGGDHHGEEEMTLNDWAHSRFAYYTEIAETGGGGSEPEEVYDLGALLASADAASGERAFKAKCSTCHTIDQGGASGTGPNLYGVVGATHAHSASFGYSSAMQATAGEPWTYENLDHWLENPSAYIRGTSMAFAGLRRDDERADVLAYLAANSPSAPAFPEPLPEDAGDEAAEGETEEASAEAGESGAVDAAVTTTEEEITTEPAEATGVIETVDMIDDTDQPEGNEGEVELAPAPADVEEE</sequence>
<proteinExistence type="predicted"/>
<dbReference type="SUPFAM" id="SSF46626">
    <property type="entry name" value="Cytochrome c"/>
    <property type="match status" value="1"/>
</dbReference>
<comment type="caution">
    <text evidence="9">The sequence shown here is derived from an EMBL/GenBank/DDBJ whole genome shotgun (WGS) entry which is preliminary data.</text>
</comment>
<feature type="compositionally biased region" description="Low complexity" evidence="7">
    <location>
        <begin position="215"/>
        <end position="229"/>
    </location>
</feature>
<evidence type="ECO:0000256" key="5">
    <source>
        <dbReference type="ARBA" id="ARBA00023004"/>
    </source>
</evidence>
<evidence type="ECO:0000313" key="9">
    <source>
        <dbReference type="EMBL" id="GGB66816.1"/>
    </source>
</evidence>
<feature type="domain" description="Cytochrome c" evidence="8">
    <location>
        <begin position="85"/>
        <end position="187"/>
    </location>
</feature>
<dbReference type="InterPro" id="IPR009056">
    <property type="entry name" value="Cyt_c-like_dom"/>
</dbReference>
<organism evidence="9 10">
    <name type="scientific">Henriciella pelagia</name>
    <dbReference type="NCBI Taxonomy" id="1977912"/>
    <lineage>
        <taxon>Bacteria</taxon>
        <taxon>Pseudomonadati</taxon>
        <taxon>Pseudomonadota</taxon>
        <taxon>Alphaproteobacteria</taxon>
        <taxon>Hyphomonadales</taxon>
        <taxon>Hyphomonadaceae</taxon>
        <taxon>Henriciella</taxon>
    </lineage>
</organism>
<dbReference type="InterPro" id="IPR002327">
    <property type="entry name" value="Cyt_c_1A/1B"/>
</dbReference>
<protein>
    <recommendedName>
        <fullName evidence="8">Cytochrome c domain-containing protein</fullName>
    </recommendedName>
</protein>
<evidence type="ECO:0000256" key="7">
    <source>
        <dbReference type="SAM" id="MobiDB-lite"/>
    </source>
</evidence>